<comment type="subcellular location">
    <subcellularLocation>
        <location evidence="1">Membrane</location>
    </subcellularLocation>
</comment>
<dbReference type="PANTHER" id="PTHR12080">
    <property type="entry name" value="SIGNALING LYMPHOCYTIC ACTIVATION MOLECULE"/>
    <property type="match status" value="1"/>
</dbReference>
<keyword evidence="4" id="KW-0325">Glycoprotein</keyword>
<dbReference type="PANTHER" id="PTHR12080:SF55">
    <property type="entry name" value="LYMPHOCYTE FUNCTION-ASSOCIATED ANTIGEN 3"/>
    <property type="match status" value="1"/>
</dbReference>
<keyword evidence="2" id="KW-0732">Signal</keyword>
<evidence type="ECO:0000256" key="2">
    <source>
        <dbReference type="ARBA" id="ARBA00022729"/>
    </source>
</evidence>
<keyword evidence="6" id="KW-1185">Reference proteome</keyword>
<evidence type="ECO:0000256" key="4">
    <source>
        <dbReference type="ARBA" id="ARBA00023180"/>
    </source>
</evidence>
<dbReference type="Proteomes" id="UP000613066">
    <property type="component" value="Unassembled WGS sequence"/>
</dbReference>
<organism evidence="5 6">
    <name type="scientific">Penelope pileata</name>
    <dbReference type="NCBI Taxonomy" id="1118817"/>
    <lineage>
        <taxon>Eukaryota</taxon>
        <taxon>Metazoa</taxon>
        <taxon>Chordata</taxon>
        <taxon>Craniata</taxon>
        <taxon>Vertebrata</taxon>
        <taxon>Euteleostomi</taxon>
        <taxon>Archelosauria</taxon>
        <taxon>Archosauria</taxon>
        <taxon>Dinosauria</taxon>
        <taxon>Saurischia</taxon>
        <taxon>Theropoda</taxon>
        <taxon>Coelurosauria</taxon>
        <taxon>Aves</taxon>
        <taxon>Neognathae</taxon>
        <taxon>Galloanserae</taxon>
        <taxon>Galliformes</taxon>
        <taxon>Cracidae</taxon>
        <taxon>Penelope</taxon>
    </lineage>
</organism>
<dbReference type="AlphaFoldDB" id="A0A851NDZ3"/>
<dbReference type="EMBL" id="WBMW01001322">
    <property type="protein sequence ID" value="NXC40451.1"/>
    <property type="molecule type" value="Genomic_DNA"/>
</dbReference>
<evidence type="ECO:0000256" key="3">
    <source>
        <dbReference type="ARBA" id="ARBA00023136"/>
    </source>
</evidence>
<feature type="non-terminal residue" evidence="5">
    <location>
        <position position="1"/>
    </location>
</feature>
<evidence type="ECO:0000313" key="6">
    <source>
        <dbReference type="Proteomes" id="UP000613066"/>
    </source>
</evidence>
<gene>
    <name evidence="5" type="primary">Slamf1</name>
    <name evidence="5" type="ORF">PENPIL_R02935</name>
</gene>
<dbReference type="InterPro" id="IPR013783">
    <property type="entry name" value="Ig-like_fold"/>
</dbReference>
<reference evidence="5" key="1">
    <citation type="submission" date="2019-09" db="EMBL/GenBank/DDBJ databases">
        <title>Bird 10,000 Genomes (B10K) Project - Family phase.</title>
        <authorList>
            <person name="Zhang G."/>
        </authorList>
    </citation>
    <scope>NUCLEOTIDE SEQUENCE</scope>
    <source>
        <strain evidence="5">B10K-DU-001-08</strain>
        <tissue evidence="5">Muscle</tissue>
    </source>
</reference>
<dbReference type="InterPro" id="IPR015631">
    <property type="entry name" value="CD2/SLAM_rcpt"/>
</dbReference>
<name>A0A851NDZ3_9GALL</name>
<comment type="caution">
    <text evidence="5">The sequence shown here is derived from an EMBL/GenBank/DDBJ whole genome shotgun (WGS) entry which is preliminary data.</text>
</comment>
<accession>A0A851NDZ3</accession>
<dbReference type="Gene3D" id="2.60.40.10">
    <property type="entry name" value="Immunoglobulins"/>
    <property type="match status" value="2"/>
</dbReference>
<dbReference type="OrthoDB" id="8963224at2759"/>
<sequence length="161" mass="18110">VENQWNKDILLRYNNGNFTNFMLGQNRFHPANFSLEILRTERQHQRLYEYTITMEKAEKSWQIQLEVYEPVSDPSIHVLNWTLANDSCTVILNCTVARGDNVSYSWASPEAITPSPCAHNGSLLQLSYSPPDSTLTCACTTSNPVSRRTAAFSSSICSSGQ</sequence>
<evidence type="ECO:0000256" key="1">
    <source>
        <dbReference type="ARBA" id="ARBA00004370"/>
    </source>
</evidence>
<evidence type="ECO:0000313" key="5">
    <source>
        <dbReference type="EMBL" id="NXC40451.1"/>
    </source>
</evidence>
<dbReference type="GO" id="GO:0016020">
    <property type="term" value="C:membrane"/>
    <property type="evidence" value="ECO:0007669"/>
    <property type="project" value="UniProtKB-SubCell"/>
</dbReference>
<protein>
    <submittedName>
        <fullName evidence="5">SLAF1 protein</fullName>
    </submittedName>
</protein>
<proteinExistence type="predicted"/>
<keyword evidence="3" id="KW-0472">Membrane</keyword>
<feature type="non-terminal residue" evidence="5">
    <location>
        <position position="161"/>
    </location>
</feature>